<evidence type="ECO:0000256" key="2">
    <source>
        <dbReference type="SAM" id="Phobius"/>
    </source>
</evidence>
<feature type="transmembrane region" description="Helical" evidence="2">
    <location>
        <begin position="286"/>
        <end position="311"/>
    </location>
</feature>
<dbReference type="Proteomes" id="UP000230864">
    <property type="component" value="Unassembled WGS sequence"/>
</dbReference>
<sequence>MLGKYKYLILTLAVIILLAPKPALALWGVGDFGLFDIPDQILGGLEERTGPIFTAVLSIFFVYIAGLAGLALSSKYLTTFIVTQGDAIATLRPMTEAAWGFTAGLANMLLIIIFLVIAFAFIFKIETFQAKKALPKLIMVALLLNFSLLFVEMLIDISQVLYNTVLPDASFFNTVTGVLILPGESIVGTVITWIVAMGVAWAIPMVNAFAQITFSALFTVFILPNLILWAIQGIFFWLLALMFFSFVFLFAARVFVLQILMILSPLAFVCLILPKTEKFWQQWFDTLIQWLLLGVFFLFFLVLGFGTLSLLTPSVDPVGIPGVTGFKLGGYLLYYFVVFIYMAVLLFVGKKFIPSGAQALIDFGKGIAGTVVTRGLKPIGKGALYETQQTRLKQQQKAGERAGRIEQKIKSSGMASLTRGEKITAWNLRRKGRGDLSAGVALTKATAGEAQRRLINEQKRKLSAKTKGLDEEGQKAFYQKEVLKTSMSPKTLRNAHARTALMELAADADAIDGDDNRIKALADEAVQIGGKTTAKKVYSRNPHWAPDGDASEEGTFQNIIATINPSDIDKLNKAAKLNERVIREIVNTKQENLINRLGGQSKMARDKVQIEIDKTTGEDGWEDKVNSLISKGEIQEAKKVLHLLRNFHTSQAATNIGWKQYGTVEEIDNKDREISAKSTPLKRKVTLPGEEGFKETEKKIREDLEK</sequence>
<gene>
    <name evidence="3" type="ORF">COS25_00330</name>
</gene>
<dbReference type="AlphaFoldDB" id="A0A2M7DA88"/>
<feature type="transmembrane region" description="Helical" evidence="2">
    <location>
        <begin position="98"/>
        <end position="125"/>
    </location>
</feature>
<proteinExistence type="predicted"/>
<protein>
    <submittedName>
        <fullName evidence="3">Uncharacterized protein</fullName>
    </submittedName>
</protein>
<organism evidence="3 4">
    <name type="scientific">Candidatus Nealsonbacteria bacterium CG02_land_8_20_14_3_00_37_10</name>
    <dbReference type="NCBI Taxonomy" id="1974699"/>
    <lineage>
        <taxon>Bacteria</taxon>
        <taxon>Candidatus Nealsoniibacteriota</taxon>
    </lineage>
</organism>
<feature type="transmembrane region" description="Helical" evidence="2">
    <location>
        <begin position="49"/>
        <end position="72"/>
    </location>
</feature>
<feature type="compositionally biased region" description="Basic and acidic residues" evidence="1">
    <location>
        <begin position="691"/>
        <end position="706"/>
    </location>
</feature>
<evidence type="ECO:0000313" key="3">
    <source>
        <dbReference type="EMBL" id="PIV45344.1"/>
    </source>
</evidence>
<accession>A0A2M7DA88</accession>
<dbReference type="EMBL" id="PETZ01000008">
    <property type="protein sequence ID" value="PIV45344.1"/>
    <property type="molecule type" value="Genomic_DNA"/>
</dbReference>
<feature type="transmembrane region" description="Helical" evidence="2">
    <location>
        <begin position="234"/>
        <end position="251"/>
    </location>
</feature>
<feature type="transmembrane region" description="Helical" evidence="2">
    <location>
        <begin position="331"/>
        <end position="348"/>
    </location>
</feature>
<feature type="transmembrane region" description="Helical" evidence="2">
    <location>
        <begin position="137"/>
        <end position="157"/>
    </location>
</feature>
<keyword evidence="2" id="KW-0472">Membrane</keyword>
<feature type="transmembrane region" description="Helical" evidence="2">
    <location>
        <begin position="178"/>
        <end position="203"/>
    </location>
</feature>
<evidence type="ECO:0000313" key="4">
    <source>
        <dbReference type="Proteomes" id="UP000230864"/>
    </source>
</evidence>
<feature type="region of interest" description="Disordered" evidence="1">
    <location>
        <begin position="678"/>
        <end position="706"/>
    </location>
</feature>
<keyword evidence="2" id="KW-0812">Transmembrane</keyword>
<comment type="caution">
    <text evidence="3">The sequence shown here is derived from an EMBL/GenBank/DDBJ whole genome shotgun (WGS) entry which is preliminary data.</text>
</comment>
<feature type="transmembrane region" description="Helical" evidence="2">
    <location>
        <begin position="257"/>
        <end position="274"/>
    </location>
</feature>
<evidence type="ECO:0000256" key="1">
    <source>
        <dbReference type="SAM" id="MobiDB-lite"/>
    </source>
</evidence>
<keyword evidence="2" id="KW-1133">Transmembrane helix</keyword>
<reference evidence="4" key="1">
    <citation type="submission" date="2017-09" db="EMBL/GenBank/DDBJ databases">
        <title>Depth-based differentiation of microbial function through sediment-hosted aquifers and enrichment of novel symbionts in the deep terrestrial subsurface.</title>
        <authorList>
            <person name="Probst A.J."/>
            <person name="Ladd B."/>
            <person name="Jarett J.K."/>
            <person name="Geller-Mcgrath D.E."/>
            <person name="Sieber C.M.K."/>
            <person name="Emerson J.B."/>
            <person name="Anantharaman K."/>
            <person name="Thomas B.C."/>
            <person name="Malmstrom R."/>
            <person name="Stieglmeier M."/>
            <person name="Klingl A."/>
            <person name="Woyke T."/>
            <person name="Ryan C.M."/>
            <person name="Banfield J.F."/>
        </authorList>
    </citation>
    <scope>NUCLEOTIDE SEQUENCE [LARGE SCALE GENOMIC DNA]</scope>
</reference>
<feature type="transmembrane region" description="Helical" evidence="2">
    <location>
        <begin position="209"/>
        <end position="227"/>
    </location>
</feature>
<name>A0A2M7DA88_9BACT</name>